<dbReference type="NCBIfam" id="TIGR04183">
    <property type="entry name" value="Por_Secre_tail"/>
    <property type="match status" value="1"/>
</dbReference>
<feature type="signal peptide" evidence="1">
    <location>
        <begin position="1"/>
        <end position="18"/>
    </location>
</feature>
<dbReference type="PANTHER" id="PTHR35580">
    <property type="entry name" value="CELL SURFACE GLYCOPROTEIN (S-LAYER PROTEIN)-LIKE PROTEIN"/>
    <property type="match status" value="1"/>
</dbReference>
<dbReference type="InterPro" id="IPR026444">
    <property type="entry name" value="Secre_tail"/>
</dbReference>
<dbReference type="RefSeq" id="WP_068224507.1">
    <property type="nucleotide sequence ID" value="NZ_CP139724.1"/>
</dbReference>
<feature type="domain" description="Secretion system C-terminal sorting" evidence="2">
    <location>
        <begin position="528"/>
        <end position="594"/>
    </location>
</feature>
<proteinExistence type="predicted"/>
<dbReference type="AlphaFoldDB" id="A0A150X200"/>
<evidence type="ECO:0000256" key="1">
    <source>
        <dbReference type="SAM" id="SignalP"/>
    </source>
</evidence>
<dbReference type="STRING" id="333140.AWW68_17000"/>
<accession>A0A150X200</accession>
<dbReference type="Pfam" id="PF18962">
    <property type="entry name" value="Por_Secre_tail"/>
    <property type="match status" value="1"/>
</dbReference>
<gene>
    <name evidence="3" type="ORF">AWW68_17000</name>
</gene>
<feature type="chain" id="PRO_5007574060" description="Secretion system C-terminal sorting domain-containing protein" evidence="1">
    <location>
        <begin position="19"/>
        <end position="596"/>
    </location>
</feature>
<dbReference type="SUPFAM" id="SSF101898">
    <property type="entry name" value="NHL repeat"/>
    <property type="match status" value="1"/>
</dbReference>
<protein>
    <recommendedName>
        <fullName evidence="2">Secretion system C-terminal sorting domain-containing protein</fullName>
    </recommendedName>
</protein>
<keyword evidence="1" id="KW-0732">Signal</keyword>
<dbReference type="InterPro" id="IPR052918">
    <property type="entry name" value="Motility_Chemotaxis_Reg"/>
</dbReference>
<dbReference type="Proteomes" id="UP000075606">
    <property type="component" value="Unassembled WGS sequence"/>
</dbReference>
<evidence type="ECO:0000313" key="4">
    <source>
        <dbReference type="Proteomes" id="UP000075606"/>
    </source>
</evidence>
<organism evidence="3 4">
    <name type="scientific">Roseivirga spongicola</name>
    <dbReference type="NCBI Taxonomy" id="333140"/>
    <lineage>
        <taxon>Bacteria</taxon>
        <taxon>Pseudomonadati</taxon>
        <taxon>Bacteroidota</taxon>
        <taxon>Cytophagia</taxon>
        <taxon>Cytophagales</taxon>
        <taxon>Roseivirgaceae</taxon>
        <taxon>Roseivirga</taxon>
    </lineage>
</organism>
<sequence>MKTTLLLAILFISISLNAQDLIVNTTQSINWNKDYTKFYGFLQSALVTDSDGNKIVVGGFDGLSVDFGTDDTLSSDENSNIFIAKYDTNDNLVFLKGIGGSFFQESRYSNDYASDVKVDSENNIYVLATIDVGTLQKVDLDSEHPESNSIISTSYGNDFSDNNHNAFIIKYSPEGKMLWYREIKDDFTDRSFSLYIDTNNDVWATGYLGGFTGANIDFDTNNEYSDNRDIIQGEFLRLGFVAHYNSDGDFVDVKGIGGGTLSSLHVCVAPSGNMYLAGAFNALKGTNAKGLSLFKNNETPVYVESQGFFEFAPQNTDIFILKCNASGNVEWVKTISSNSFNSVTDITFDDNEHIYISGFFSGNNVDFDIDNDLSYDTKTSVSNGSGLVAKYNSEGNLTMLKTIDGGTRTRIHSLAINNNGTIAVGGDFKGDVSFGDISLNTSSSNSNPFIAIIDSEGNWSNVKKIEKNGYASIASIEATPNNDFQFVGFEAVIYTEGYNIESIFYGIAQSESLVTAIPDILENNNIIVYPNPATDFLNIQTKKDIDQIDVYSLSGRLLLSEKDSRLIDVTTLPDGVYLLKMYLKNSESCMKRILVK</sequence>
<dbReference type="EMBL" id="LRPC01000029">
    <property type="protein sequence ID" value="KYG72602.1"/>
    <property type="molecule type" value="Genomic_DNA"/>
</dbReference>
<dbReference type="OrthoDB" id="937114at2"/>
<dbReference type="PANTHER" id="PTHR35580:SF1">
    <property type="entry name" value="PHYTASE-LIKE DOMAIN-CONTAINING PROTEIN"/>
    <property type="match status" value="1"/>
</dbReference>
<reference evidence="3 4" key="1">
    <citation type="submission" date="2016-01" db="EMBL/GenBank/DDBJ databases">
        <title>Genome sequencing of Roseivirga spongicola UST030701-084.</title>
        <authorList>
            <person name="Selvaratnam C."/>
            <person name="Thevarajoo S."/>
            <person name="Goh K.M."/>
            <person name="Ee R."/>
            <person name="Chan K.-G."/>
            <person name="Chong C.S."/>
        </authorList>
    </citation>
    <scope>NUCLEOTIDE SEQUENCE [LARGE SCALE GENOMIC DNA]</scope>
    <source>
        <strain evidence="3 4">UST030701-084</strain>
    </source>
</reference>
<keyword evidence="4" id="KW-1185">Reference proteome</keyword>
<evidence type="ECO:0000259" key="2">
    <source>
        <dbReference type="Pfam" id="PF18962"/>
    </source>
</evidence>
<evidence type="ECO:0000313" key="3">
    <source>
        <dbReference type="EMBL" id="KYG72602.1"/>
    </source>
</evidence>
<comment type="caution">
    <text evidence="3">The sequence shown here is derived from an EMBL/GenBank/DDBJ whole genome shotgun (WGS) entry which is preliminary data.</text>
</comment>
<name>A0A150X200_9BACT</name>